<organism evidence="1 2">
    <name type="scientific">Nocardiopsis mangrovi</name>
    <dbReference type="NCBI Taxonomy" id="1179818"/>
    <lineage>
        <taxon>Bacteria</taxon>
        <taxon>Bacillati</taxon>
        <taxon>Actinomycetota</taxon>
        <taxon>Actinomycetes</taxon>
        <taxon>Streptosporangiales</taxon>
        <taxon>Nocardiopsidaceae</taxon>
        <taxon>Nocardiopsis</taxon>
    </lineage>
</organism>
<evidence type="ECO:0000313" key="2">
    <source>
        <dbReference type="Proteomes" id="UP001595923"/>
    </source>
</evidence>
<evidence type="ECO:0008006" key="3">
    <source>
        <dbReference type="Google" id="ProtNLM"/>
    </source>
</evidence>
<comment type="caution">
    <text evidence="1">The sequence shown here is derived from an EMBL/GenBank/DDBJ whole genome shotgun (WGS) entry which is preliminary data.</text>
</comment>
<accession>A0ABV9DTL2</accession>
<proteinExistence type="predicted"/>
<name>A0ABV9DTL2_9ACTN</name>
<dbReference type="EMBL" id="JBHSFQ010000003">
    <property type="protein sequence ID" value="MFC4561315.1"/>
    <property type="molecule type" value="Genomic_DNA"/>
</dbReference>
<keyword evidence="2" id="KW-1185">Reference proteome</keyword>
<gene>
    <name evidence="1" type="ORF">ACFO4E_05550</name>
</gene>
<dbReference type="RefSeq" id="WP_378571918.1">
    <property type="nucleotide sequence ID" value="NZ_JBHSFQ010000003.1"/>
</dbReference>
<reference evidence="2" key="1">
    <citation type="journal article" date="2019" name="Int. J. Syst. Evol. Microbiol.">
        <title>The Global Catalogue of Microorganisms (GCM) 10K type strain sequencing project: providing services to taxonomists for standard genome sequencing and annotation.</title>
        <authorList>
            <consortium name="The Broad Institute Genomics Platform"/>
            <consortium name="The Broad Institute Genome Sequencing Center for Infectious Disease"/>
            <person name="Wu L."/>
            <person name="Ma J."/>
        </authorList>
    </citation>
    <scope>NUCLEOTIDE SEQUENCE [LARGE SCALE GENOMIC DNA]</scope>
    <source>
        <strain evidence="2">XZYJ18</strain>
    </source>
</reference>
<protein>
    <recommendedName>
        <fullName evidence="3">DUF4429 domain-containing protein</fullName>
    </recommendedName>
</protein>
<dbReference type="Proteomes" id="UP001595923">
    <property type="component" value="Unassembled WGS sequence"/>
</dbReference>
<evidence type="ECO:0000313" key="1">
    <source>
        <dbReference type="EMBL" id="MFC4561315.1"/>
    </source>
</evidence>
<sequence>MEPFVSGVASSLAASALAFIVARLVSGRARGWLTVLVSRWTGLGVRRVYLRQQDAESDLARDLRRARWLRVLAGRGNALTREAFAPLRSVAGEGLESARILLPTADPSPDSWLGRREKELQDGDLGMDTGLLAEQVRTNAAYVDAIARERSSVELRRYELPHLFRVVATDEGAYLTFYGRGRHGRVSPCIYAARPGMLYDAALALFSAVWQGSTPTAESTR</sequence>